<protein>
    <submittedName>
        <fullName evidence="6">Uncharacterized protein</fullName>
    </submittedName>
</protein>
<evidence type="ECO:0000256" key="1">
    <source>
        <dbReference type="ARBA" id="ARBA00004141"/>
    </source>
</evidence>
<evidence type="ECO:0000256" key="5">
    <source>
        <dbReference type="SAM" id="MobiDB-lite"/>
    </source>
</evidence>
<dbReference type="SUPFAM" id="SSF144083">
    <property type="entry name" value="Magnesium transport protein CorA, transmembrane region"/>
    <property type="match status" value="1"/>
</dbReference>
<keyword evidence="4" id="KW-0472">Membrane</keyword>
<dbReference type="GO" id="GO:0015095">
    <property type="term" value="F:magnesium ion transmembrane transporter activity"/>
    <property type="evidence" value="ECO:0007669"/>
    <property type="project" value="TreeGrafter"/>
</dbReference>
<proteinExistence type="predicted"/>
<evidence type="ECO:0000313" key="6">
    <source>
        <dbReference type="EMBL" id="RWA03890.1"/>
    </source>
</evidence>
<dbReference type="PANTHER" id="PTHR47685">
    <property type="entry name" value="MAGNESIUM TRANSPORT PROTEIN CORA"/>
    <property type="match status" value="1"/>
</dbReference>
<dbReference type="Proteomes" id="UP000286045">
    <property type="component" value="Unassembled WGS sequence"/>
</dbReference>
<evidence type="ECO:0000256" key="2">
    <source>
        <dbReference type="ARBA" id="ARBA00022692"/>
    </source>
</evidence>
<dbReference type="PANTHER" id="PTHR47685:SF1">
    <property type="entry name" value="MAGNESIUM TRANSPORT PROTEIN CORA"/>
    <property type="match status" value="1"/>
</dbReference>
<evidence type="ECO:0000256" key="3">
    <source>
        <dbReference type="ARBA" id="ARBA00022989"/>
    </source>
</evidence>
<reference evidence="6 7" key="1">
    <citation type="submission" date="2018-12" db="EMBL/GenBank/DDBJ databases">
        <title>Draft genome sequence of Xylaria grammica IHI A82.</title>
        <authorList>
            <person name="Buettner E."/>
            <person name="Kellner H."/>
        </authorList>
    </citation>
    <scope>NUCLEOTIDE SEQUENCE [LARGE SCALE GENOMIC DNA]</scope>
    <source>
        <strain evidence="6 7">IHI A82</strain>
    </source>
</reference>
<dbReference type="Gene3D" id="1.20.58.340">
    <property type="entry name" value="Magnesium transport protein CorA, transmembrane region"/>
    <property type="match status" value="1"/>
</dbReference>
<name>A0A439CP63_9PEZI</name>
<feature type="region of interest" description="Disordered" evidence="5">
    <location>
        <begin position="646"/>
        <end position="665"/>
    </location>
</feature>
<dbReference type="GO" id="GO:0016020">
    <property type="term" value="C:membrane"/>
    <property type="evidence" value="ECO:0007669"/>
    <property type="project" value="UniProtKB-SubCell"/>
</dbReference>
<dbReference type="Pfam" id="PF01544">
    <property type="entry name" value="CorA"/>
    <property type="match status" value="1"/>
</dbReference>
<keyword evidence="2" id="KW-0812">Transmembrane</keyword>
<dbReference type="InterPro" id="IPR050829">
    <property type="entry name" value="CorA_MIT"/>
</dbReference>
<keyword evidence="7" id="KW-1185">Reference proteome</keyword>
<dbReference type="GO" id="GO:0015099">
    <property type="term" value="F:nickel cation transmembrane transporter activity"/>
    <property type="evidence" value="ECO:0007669"/>
    <property type="project" value="TreeGrafter"/>
</dbReference>
<evidence type="ECO:0000256" key="4">
    <source>
        <dbReference type="ARBA" id="ARBA00023136"/>
    </source>
</evidence>
<dbReference type="EMBL" id="RYZI01000680">
    <property type="protein sequence ID" value="RWA03890.1"/>
    <property type="molecule type" value="Genomic_DNA"/>
</dbReference>
<dbReference type="GO" id="GO:0015087">
    <property type="term" value="F:cobalt ion transmembrane transporter activity"/>
    <property type="evidence" value="ECO:0007669"/>
    <property type="project" value="TreeGrafter"/>
</dbReference>
<dbReference type="InterPro" id="IPR045863">
    <property type="entry name" value="CorA_TM1_TM2"/>
</dbReference>
<dbReference type="InterPro" id="IPR002523">
    <property type="entry name" value="MgTranspt_CorA/ZnTranspt_ZntB"/>
</dbReference>
<feature type="region of interest" description="Disordered" evidence="5">
    <location>
        <begin position="899"/>
        <end position="924"/>
    </location>
</feature>
<evidence type="ECO:0000313" key="7">
    <source>
        <dbReference type="Proteomes" id="UP000286045"/>
    </source>
</evidence>
<dbReference type="AlphaFoldDB" id="A0A439CP63"/>
<comment type="subcellular location">
    <subcellularLocation>
        <location evidence="1">Membrane</location>
        <topology evidence="1">Multi-pass membrane protein</topology>
    </subcellularLocation>
</comment>
<dbReference type="STRING" id="363999.A0A439CP63"/>
<sequence>MSNNSATSCLSAEPHDNAIKDPLIHYFGCTSFLDRDKLLDAGHKIWKDEKDHQTKLETARNTSEARIGEGVESRVEAIRERWRKNFAKELRRIALIRKTLEEEDEAVNLVRDVNTYRDEWREYFASKNGKSLPPVSDISIAESDASSSDSNADADTYVPEKDVSVGIIEFEKGEPFSEDYNPPGAKNGLISGKFPDQKTTVQSLLREGKSSDPDWNLLHKDRIRDHPDRIRYFHIPSNNMIWAEMPYLHWETSKKREYFASEMDKIMATHFKGEEEKEEKQRSERIEKRKCAHVENKESKLQQNSTWAKARERVKTGLQTLRTTTYYRRHKSQKVDIPSNASSYGESSISRIALAKMKWSPFKTESPLGKYLIAVSKLHEAMANHRDKMLLCKYLSENPPLHPRRTLDQAFYWTLRTTKQRDCDQVVFRGTTAKPEDFHGFDLKAGKWPEEHKIQGPCPKCTSSIQKLSRVVMVDQLWMWILDANTIITCFPKRYGANKNDASGIHKSIRSRVEEIGSVHTVFELGLIILDECSKTFFDRTKTLDRRPQVIDEFSKAIGNIMHKQTDAFGQLWWWTEQASYVYSDKGYTDTSHLHMSLLDINPEGQLDREIEDIIEELDIMLHLVNTHDDILRKFIEQAESILNPTGKFSPQKGSQRRIWRADTDSPLPDDERAYRCFKQKANEGQARARDYITELQKLRESAKKTAEDVEHLLSMKQQQASVFQAWQAMKQSDETIKQGRSIMTFTLVTIVFLPLSFLSSVFGMNNHEFGNNTWPVSRQILLHLRRRRPLQPPLRLQRPDPGIYLVTLHMVLDGLDSEMGHLRFLPGEATKRIEEEAANSAYRVKRKRQEAYFKLRGEKRLEKEKREKEMLEAGETQQPNKRGLSRFGIWAAPEKGWTHWPRSRREGNGIPVQEEGPYQQSPV</sequence>
<accession>A0A439CP63</accession>
<gene>
    <name evidence="6" type="ORF">EKO27_g11217</name>
</gene>
<keyword evidence="3" id="KW-1133">Transmembrane helix</keyword>
<feature type="region of interest" description="Disordered" evidence="5">
    <location>
        <begin position="866"/>
        <end position="886"/>
    </location>
</feature>
<comment type="caution">
    <text evidence="6">The sequence shown here is derived from an EMBL/GenBank/DDBJ whole genome shotgun (WGS) entry which is preliminary data.</text>
</comment>
<organism evidence="6 7">
    <name type="scientific">Xylaria grammica</name>
    <dbReference type="NCBI Taxonomy" id="363999"/>
    <lineage>
        <taxon>Eukaryota</taxon>
        <taxon>Fungi</taxon>
        <taxon>Dikarya</taxon>
        <taxon>Ascomycota</taxon>
        <taxon>Pezizomycotina</taxon>
        <taxon>Sordariomycetes</taxon>
        <taxon>Xylariomycetidae</taxon>
        <taxon>Xylariales</taxon>
        <taxon>Xylariaceae</taxon>
        <taxon>Xylaria</taxon>
    </lineage>
</organism>